<gene>
    <name evidence="2" type="ORF">METZ01_LOCUS119353</name>
</gene>
<name>A0A381XP21_9ZZZZ</name>
<dbReference type="SMART" id="SM00933">
    <property type="entry name" value="NurA"/>
    <property type="match status" value="1"/>
</dbReference>
<dbReference type="InterPro" id="IPR018977">
    <property type="entry name" value="NurA_domain"/>
</dbReference>
<evidence type="ECO:0000313" key="2">
    <source>
        <dbReference type="EMBL" id="SVA66499.1"/>
    </source>
</evidence>
<feature type="domain" description="NurA" evidence="1">
    <location>
        <begin position="79"/>
        <end position="363"/>
    </location>
</feature>
<reference evidence="2" key="1">
    <citation type="submission" date="2018-05" db="EMBL/GenBank/DDBJ databases">
        <authorList>
            <person name="Lanie J.A."/>
            <person name="Ng W.-L."/>
            <person name="Kazmierczak K.M."/>
            <person name="Andrzejewski T.M."/>
            <person name="Davidsen T.M."/>
            <person name="Wayne K.J."/>
            <person name="Tettelin H."/>
            <person name="Glass J.I."/>
            <person name="Rusch D."/>
            <person name="Podicherti R."/>
            <person name="Tsui H.-C.T."/>
            <person name="Winkler M.E."/>
        </authorList>
    </citation>
    <scope>NUCLEOTIDE SEQUENCE</scope>
</reference>
<organism evidence="2">
    <name type="scientific">marine metagenome</name>
    <dbReference type="NCBI Taxonomy" id="408172"/>
    <lineage>
        <taxon>unclassified sequences</taxon>
        <taxon>metagenomes</taxon>
        <taxon>ecological metagenomes</taxon>
    </lineage>
</organism>
<accession>A0A381XP21</accession>
<dbReference type="EMBL" id="UINC01015868">
    <property type="protein sequence ID" value="SVA66499.1"/>
    <property type="molecule type" value="Genomic_DNA"/>
</dbReference>
<dbReference type="AlphaFoldDB" id="A0A381XP21"/>
<sequence>MSLDLNKAIKKIEEITHLHRKEFEDREARIHLSVKHMGESTGEEIAGKLRSVSNRPFLWAGATEGLGQVYEPGPLPKAFSIASTDGSHIDVDRHMPIPCALINIGGCVIRYNLQTKSEFFNEPEVYHGEGLYLKGDTNTVDEVYIEGSTLGMLRTISEIESLSNILTEYQDDSPILGLMDGSLILWQVSGPGVPQLVKRRVIDQTFIPAMDKLKNLSKTRALGIASYISMPRSTDVVNTLRLYLCQSVDEKCSGLCSIRKSLSSPCNLVNNIVDRDIFAALLKEGQRSAIFSSTSVIMEDYGNHRICFFYVNNGWEIGRVEVPQWIACNPDLLSLTHTLVLDQCRKGIGYPVAVSEAHEQAVLTGSDRRAFQDMILAKVNNGVSSNNTSQKNRSKRLPWL</sequence>
<evidence type="ECO:0000259" key="1">
    <source>
        <dbReference type="SMART" id="SM00933"/>
    </source>
</evidence>
<protein>
    <recommendedName>
        <fullName evidence="1">NurA domain-containing protein</fullName>
    </recommendedName>
</protein>
<proteinExistence type="predicted"/>
<dbReference type="Pfam" id="PF09376">
    <property type="entry name" value="NurA"/>
    <property type="match status" value="1"/>
</dbReference>